<accession>A0A024B0F6</accession>
<dbReference type="GeneID" id="19525552"/>
<evidence type="ECO:0000313" key="2">
    <source>
        <dbReference type="Proteomes" id="UP000026901"/>
    </source>
</evidence>
<name>A0A024B0F6_9CAUD</name>
<organism evidence="1 2">
    <name type="scientific">Bacillus phage Evoli</name>
    <dbReference type="NCBI Taxonomy" id="1486658"/>
    <lineage>
        <taxon>Viruses</taxon>
        <taxon>Duplodnaviria</taxon>
        <taxon>Heunggongvirae</taxon>
        <taxon>Uroviricota</taxon>
        <taxon>Caudoviricetes</taxon>
        <taxon>Herelleviridae</taxon>
        <taxon>Bastillevirinae</taxon>
        <taxon>Bastillevirus</taxon>
        <taxon>Bastillevirus evoli</taxon>
    </lineage>
</organism>
<proteinExistence type="predicted"/>
<evidence type="ECO:0000313" key="1">
    <source>
        <dbReference type="EMBL" id="AHZ09935.1"/>
    </source>
</evidence>
<dbReference type="RefSeq" id="YP_009035732.1">
    <property type="nucleotide sequence ID" value="NC_024207.1"/>
</dbReference>
<reference evidence="2" key="1">
    <citation type="submission" date="2014-09" db="EMBL/GenBank/DDBJ databases">
        <authorList>
            <person name="Sauder A.B."/>
            <person name="McKenzie Q.R."/>
            <person name="Temple L.M."/>
            <person name="Alexis B.K."/>
            <person name="Al-Atrache Z."/>
            <person name="Lewis L.O."/>
            <person name="Loesser-Casey K.E."/>
            <person name="Mitchell K.J."/>
        </authorList>
    </citation>
    <scope>NUCLEOTIDE SEQUENCE [LARGE SCALE GENOMIC DNA]</scope>
</reference>
<dbReference type="EMBL" id="KJ489398">
    <property type="protein sequence ID" value="AHZ09935.1"/>
    <property type="molecule type" value="Genomic_DNA"/>
</dbReference>
<sequence>MNETMGYGFDEKFYFTNKWVEEQGLFI</sequence>
<dbReference type="KEGG" id="vg:19525552"/>
<keyword evidence="2" id="KW-1185">Reference proteome</keyword>
<dbReference type="Proteomes" id="UP000026901">
    <property type="component" value="Segment"/>
</dbReference>
<protein>
    <submittedName>
        <fullName evidence="1">Uncharacterized protein</fullName>
    </submittedName>
</protein>